<evidence type="ECO:0000313" key="2">
    <source>
        <dbReference type="Proteomes" id="UP000319483"/>
    </source>
</evidence>
<accession>A0A556SC45</accession>
<evidence type="ECO:0000313" key="1">
    <source>
        <dbReference type="EMBL" id="TSJ98710.1"/>
    </source>
</evidence>
<organism evidence="1 2">
    <name type="scientific">Gilliamella apicola</name>
    <dbReference type="NCBI Taxonomy" id="1196095"/>
    <lineage>
        <taxon>Bacteria</taxon>
        <taxon>Pseudomonadati</taxon>
        <taxon>Pseudomonadota</taxon>
        <taxon>Gammaproteobacteria</taxon>
        <taxon>Orbales</taxon>
        <taxon>Orbaceae</taxon>
        <taxon>Gilliamella</taxon>
    </lineage>
</organism>
<sequence>MRVIGNRIKEAYNEVISAMINQELPTVMLDIDRPTLRDIHIPTKALISWVNQKTKQHTYMTIPEMAKKLTISQQFAYELVNHQLMPYTIIKRNNTRWITEDNIKTFNKNYIILSKLAKEKGISSKKLMAKLENMSDVYKKLTLGLKQVMYKKTSYIYISNFAIL</sequence>
<name>A0A556SC45_9GAMM</name>
<dbReference type="Proteomes" id="UP000319483">
    <property type="component" value="Unassembled WGS sequence"/>
</dbReference>
<dbReference type="EMBL" id="VMHM01000009">
    <property type="protein sequence ID" value="TSJ98710.1"/>
    <property type="molecule type" value="Genomic_DNA"/>
</dbReference>
<dbReference type="RefSeq" id="WP_144091988.1">
    <property type="nucleotide sequence ID" value="NZ_VMHM01000009.1"/>
</dbReference>
<comment type="caution">
    <text evidence="1">The sequence shown here is derived from an EMBL/GenBank/DDBJ whole genome shotgun (WGS) entry which is preliminary data.</text>
</comment>
<reference evidence="1 2" key="1">
    <citation type="submission" date="2019-07" db="EMBL/GenBank/DDBJ databases">
        <title>Gilliamella genomes.</title>
        <authorList>
            <person name="Zheng H."/>
        </authorList>
    </citation>
    <scope>NUCLEOTIDE SEQUENCE [LARGE SCALE GENOMIC DNA]</scope>
    <source>
        <strain evidence="1 2">W8127</strain>
    </source>
</reference>
<gene>
    <name evidence="1" type="ORF">FPQ15_07580</name>
</gene>
<protein>
    <recommendedName>
        <fullName evidence="3">Helix-turn-helix domain-containing protein</fullName>
    </recommendedName>
</protein>
<evidence type="ECO:0008006" key="3">
    <source>
        <dbReference type="Google" id="ProtNLM"/>
    </source>
</evidence>
<dbReference type="AlphaFoldDB" id="A0A556SC45"/>
<proteinExistence type="predicted"/>